<dbReference type="Gene3D" id="3.40.50.2000">
    <property type="entry name" value="Glycogen Phosphorylase B"/>
    <property type="match status" value="2"/>
</dbReference>
<dbReference type="CDD" id="cd03801">
    <property type="entry name" value="GT4_PimA-like"/>
    <property type="match status" value="1"/>
</dbReference>
<dbReference type="PANTHER" id="PTHR45947">
    <property type="entry name" value="SULFOQUINOVOSYL TRANSFERASE SQD2"/>
    <property type="match status" value="1"/>
</dbReference>
<dbReference type="EMBL" id="AHEV01000003">
    <property type="protein sequence ID" value="EJR45441.1"/>
    <property type="molecule type" value="Genomic_DNA"/>
</dbReference>
<dbReference type="PANTHER" id="PTHR45947:SF3">
    <property type="entry name" value="SULFOQUINOVOSYL TRANSFERASE SQD2"/>
    <property type="match status" value="1"/>
</dbReference>
<dbReference type="InterPro" id="IPR001296">
    <property type="entry name" value="Glyco_trans_1"/>
</dbReference>
<gene>
    <name evidence="2" type="ORF">III_00279</name>
</gene>
<dbReference type="AlphaFoldDB" id="A0ABC9RBD8"/>
<dbReference type="SUPFAM" id="SSF53756">
    <property type="entry name" value="UDP-Glycosyltransferase/glycogen phosphorylase"/>
    <property type="match status" value="1"/>
</dbReference>
<organism evidence="2 3">
    <name type="scientific">Bacillus mycoides</name>
    <dbReference type="NCBI Taxonomy" id="1405"/>
    <lineage>
        <taxon>Bacteria</taxon>
        <taxon>Bacillati</taxon>
        <taxon>Bacillota</taxon>
        <taxon>Bacilli</taxon>
        <taxon>Bacillales</taxon>
        <taxon>Bacillaceae</taxon>
        <taxon>Bacillus</taxon>
        <taxon>Bacillus cereus group</taxon>
    </lineage>
</organism>
<evidence type="ECO:0000259" key="1">
    <source>
        <dbReference type="Pfam" id="PF00534"/>
    </source>
</evidence>
<dbReference type="InterPro" id="IPR050194">
    <property type="entry name" value="Glycosyltransferase_grp1"/>
</dbReference>
<evidence type="ECO:0000313" key="2">
    <source>
        <dbReference type="EMBL" id="EJR45441.1"/>
    </source>
</evidence>
<protein>
    <recommendedName>
        <fullName evidence="1">Glycosyl transferase family 1 domain-containing protein</fullName>
    </recommendedName>
</protein>
<feature type="domain" description="Glycosyl transferase family 1" evidence="1">
    <location>
        <begin position="212"/>
        <end position="362"/>
    </location>
</feature>
<evidence type="ECO:0000313" key="3">
    <source>
        <dbReference type="Proteomes" id="UP000006976"/>
    </source>
</evidence>
<comment type="caution">
    <text evidence="2">The sequence shown here is derived from an EMBL/GenBank/DDBJ whole genome shotgun (WGS) entry which is preliminary data.</text>
</comment>
<reference evidence="2 3" key="1">
    <citation type="submission" date="2012-04" db="EMBL/GenBank/DDBJ databases">
        <title>The Genome Sequence of Bacillus cereus VD078.</title>
        <authorList>
            <consortium name="The Broad Institute Genome Sequencing Platform"/>
            <consortium name="The Broad Institute Genome Sequencing Center for Infectious Disease"/>
            <person name="Feldgarden M."/>
            <person name="Van der Auwera G.A."/>
            <person name="Mahillon J."/>
            <person name="Duprez V."/>
            <person name="Timmery S."/>
            <person name="Mattelet C."/>
            <person name="Dierick K."/>
            <person name="Sun M."/>
            <person name="Yu Z."/>
            <person name="Zhu L."/>
            <person name="Hu X."/>
            <person name="Shank E.B."/>
            <person name="Swiecicka I."/>
            <person name="Hansen B.M."/>
            <person name="Andrup L."/>
            <person name="Young S.K."/>
            <person name="Zeng Q."/>
            <person name="Gargeya S."/>
            <person name="Fitzgerald M."/>
            <person name="Haas B."/>
            <person name="Abouelleil A."/>
            <person name="Alvarado L."/>
            <person name="Arachchi H.M."/>
            <person name="Berlin A."/>
            <person name="Chapman S.B."/>
            <person name="Goldberg J."/>
            <person name="Griggs A."/>
            <person name="Gujja S."/>
            <person name="Hansen M."/>
            <person name="Howarth C."/>
            <person name="Imamovic A."/>
            <person name="Larimer J."/>
            <person name="McCowen C."/>
            <person name="Montmayeur A."/>
            <person name="Murphy C."/>
            <person name="Neiman D."/>
            <person name="Pearson M."/>
            <person name="Priest M."/>
            <person name="Roberts A."/>
            <person name="Saif S."/>
            <person name="Shea T."/>
            <person name="Sisk P."/>
            <person name="Sykes S."/>
            <person name="Wortman J."/>
            <person name="Nusbaum C."/>
            <person name="Birren B."/>
        </authorList>
    </citation>
    <scope>NUCLEOTIDE SEQUENCE [LARGE SCALE GENOMIC DNA]</scope>
    <source>
        <strain evidence="2 3">VD078</strain>
    </source>
</reference>
<sequence length="390" mass="44302">MESIWFSILNVLANRLIECKLVYTNKWHEKSKKPFKSVGGMKLRILLISSLPPPEGGISTWTKIYNEHCKKSGHLVDIINTALTGRRAKKINNKRNLLDEIFRMNNIFTVLFRYLKMNKADVAHINSSCGSLGIIRDYLIINLIRRKKIPIVLHLHCNAADQLKSKLAVHFFNKAVRLASEVLVLNQDTQKYVRETCYVESQVVPNFIQENWILKNKKEINKEVKKIMFIGHVQPAKGIEDIFEIAKIYPEIQFILAGPVKSNNDGLIVSENVKLLGAIEQKDVQGLLDSADVFLFPTRSEGFSMALTEAMARGIPIITTRVGANLEMIEEYGGVGVSVGDVAGMVQAIEKLKKVETRTKMSNWNINKVRKNYTVEKVMVKLFSIYDEIL</sequence>
<proteinExistence type="predicted"/>
<name>A0ABC9RBD8_BACMY</name>
<accession>A0ABC9RBD8</accession>
<dbReference type="Pfam" id="PF00534">
    <property type="entry name" value="Glycos_transf_1"/>
    <property type="match status" value="1"/>
</dbReference>
<dbReference type="Proteomes" id="UP000006976">
    <property type="component" value="Unassembled WGS sequence"/>
</dbReference>